<dbReference type="AlphaFoldDB" id="A0AAD4NYL1"/>
<reference evidence="1 2" key="1">
    <citation type="journal article" date="2021" name="Nat. Commun.">
        <title>Incipient diploidization of the medicinal plant Perilla within 10,000 years.</title>
        <authorList>
            <person name="Zhang Y."/>
            <person name="Shen Q."/>
            <person name="Leng L."/>
            <person name="Zhang D."/>
            <person name="Chen S."/>
            <person name="Shi Y."/>
            <person name="Ning Z."/>
            <person name="Chen S."/>
        </authorList>
    </citation>
    <scope>NUCLEOTIDE SEQUENCE [LARGE SCALE GENOMIC DNA]</scope>
    <source>
        <strain evidence="2">cv. PC099</strain>
    </source>
</reference>
<dbReference type="EMBL" id="SDAM02003674">
    <property type="protein sequence ID" value="KAH6820493.1"/>
    <property type="molecule type" value="Genomic_DNA"/>
</dbReference>
<keyword evidence="2" id="KW-1185">Reference proteome</keyword>
<comment type="caution">
    <text evidence="1">The sequence shown here is derived from an EMBL/GenBank/DDBJ whole genome shotgun (WGS) entry which is preliminary data.</text>
</comment>
<organism evidence="1 2">
    <name type="scientific">Perilla frutescens var. hirtella</name>
    <name type="common">Perilla citriodora</name>
    <name type="synonym">Perilla setoyensis</name>
    <dbReference type="NCBI Taxonomy" id="608512"/>
    <lineage>
        <taxon>Eukaryota</taxon>
        <taxon>Viridiplantae</taxon>
        <taxon>Streptophyta</taxon>
        <taxon>Embryophyta</taxon>
        <taxon>Tracheophyta</taxon>
        <taxon>Spermatophyta</taxon>
        <taxon>Magnoliopsida</taxon>
        <taxon>eudicotyledons</taxon>
        <taxon>Gunneridae</taxon>
        <taxon>Pentapetalae</taxon>
        <taxon>asterids</taxon>
        <taxon>lamiids</taxon>
        <taxon>Lamiales</taxon>
        <taxon>Lamiaceae</taxon>
        <taxon>Nepetoideae</taxon>
        <taxon>Elsholtzieae</taxon>
        <taxon>Perilla</taxon>
    </lineage>
</organism>
<proteinExistence type="predicted"/>
<evidence type="ECO:0000313" key="2">
    <source>
        <dbReference type="Proteomes" id="UP001190926"/>
    </source>
</evidence>
<sequence>MPGGEEESNKNKIKATKITRIDFTSPYYLSSNDSSGNTITIVAMFVKWIMHTLDKSVKQTIPYFEEVKPLWDMLRDRFSIGNGLRIQQLKSALTKYRQSKTTYVIPLLVGDRPHGGRGSGKGCSGVSIDSFSNSRREKICEVRATGGKFAEVRATLAGNSALGGTMSSFSSSIATNKAALPGITNAQWQQLLDMLGNVNLKLNDDRLADKLSAIPTWIINSGASNHVIGSLDLLSHVTTMTECHVNNQPDVGEGAGGSVGCSGATDLVEETSGDTDRLKNGVVEMESVRKFLQ</sequence>
<evidence type="ECO:0000313" key="1">
    <source>
        <dbReference type="EMBL" id="KAH6820493.1"/>
    </source>
</evidence>
<gene>
    <name evidence="1" type="ORF">C2S53_008409</name>
</gene>
<name>A0AAD4NYL1_PERFH</name>
<accession>A0AAD4NYL1</accession>
<protein>
    <submittedName>
        <fullName evidence="1">Uncharacterized protein</fullName>
    </submittedName>
</protein>
<dbReference type="Proteomes" id="UP001190926">
    <property type="component" value="Unassembled WGS sequence"/>
</dbReference>